<accession>A0A940DLA8</accession>
<feature type="domain" description="Large ribosomal subunit protein bL25 L25" evidence="6">
    <location>
        <begin position="6"/>
        <end position="90"/>
    </location>
</feature>
<dbReference type="InterPro" id="IPR037121">
    <property type="entry name" value="Ribosomal_bL25_C"/>
</dbReference>
<dbReference type="GO" id="GO:0006412">
    <property type="term" value="P:translation"/>
    <property type="evidence" value="ECO:0007669"/>
    <property type="project" value="UniProtKB-UniRule"/>
</dbReference>
<evidence type="ECO:0000256" key="2">
    <source>
        <dbReference type="ARBA" id="ARBA00022884"/>
    </source>
</evidence>
<dbReference type="PANTHER" id="PTHR33284">
    <property type="entry name" value="RIBOSOMAL PROTEIN L25/GLN-TRNA SYNTHETASE, ANTI-CODON-BINDING DOMAIN-CONTAINING PROTEIN"/>
    <property type="match status" value="1"/>
</dbReference>
<proteinExistence type="inferred from homology"/>
<dbReference type="SUPFAM" id="SSF50715">
    <property type="entry name" value="Ribosomal protein L25-like"/>
    <property type="match status" value="1"/>
</dbReference>
<dbReference type="NCBIfam" id="TIGR00731">
    <property type="entry name" value="bL25_bact_ctc"/>
    <property type="match status" value="1"/>
</dbReference>
<reference evidence="8" key="1">
    <citation type="submission" date="2020-10" db="EMBL/GenBank/DDBJ databases">
        <authorList>
            <person name="Gilroy R."/>
        </authorList>
    </citation>
    <scope>NUCLEOTIDE SEQUENCE</scope>
    <source>
        <strain evidence="8">3924</strain>
    </source>
</reference>
<organism evidence="8 9">
    <name type="scientific">Candidatus Aphodosoma intestinipullorum</name>
    <dbReference type="NCBI Taxonomy" id="2840674"/>
    <lineage>
        <taxon>Bacteria</taxon>
        <taxon>Pseudomonadati</taxon>
        <taxon>Bacteroidota</taxon>
        <taxon>Bacteroidia</taxon>
        <taxon>Bacteroidales</taxon>
        <taxon>Candidatus Aphodosoma</taxon>
    </lineage>
</organism>
<dbReference type="GO" id="GO:0022625">
    <property type="term" value="C:cytosolic large ribosomal subunit"/>
    <property type="evidence" value="ECO:0007669"/>
    <property type="project" value="TreeGrafter"/>
</dbReference>
<evidence type="ECO:0000256" key="5">
    <source>
        <dbReference type="HAMAP-Rule" id="MF_01334"/>
    </source>
</evidence>
<dbReference type="CDD" id="cd00495">
    <property type="entry name" value="Ribosomal_L25_TL5_CTC"/>
    <property type="match status" value="1"/>
</dbReference>
<dbReference type="AlphaFoldDB" id="A0A940DLA8"/>
<dbReference type="Pfam" id="PF01386">
    <property type="entry name" value="Ribosomal_L25p"/>
    <property type="match status" value="1"/>
</dbReference>
<evidence type="ECO:0000256" key="4">
    <source>
        <dbReference type="ARBA" id="ARBA00023274"/>
    </source>
</evidence>
<dbReference type="InterPro" id="IPR029751">
    <property type="entry name" value="Ribosomal_L25_dom"/>
</dbReference>
<name>A0A940DLA8_9BACT</name>
<dbReference type="InterPro" id="IPR020057">
    <property type="entry name" value="Ribosomal_bL25_b-dom"/>
</dbReference>
<dbReference type="Proteomes" id="UP000712007">
    <property type="component" value="Unassembled WGS sequence"/>
</dbReference>
<keyword evidence="4 5" id="KW-0687">Ribonucleoprotein</keyword>
<reference evidence="8" key="2">
    <citation type="journal article" date="2021" name="PeerJ">
        <title>Extensive microbial diversity within the chicken gut microbiome revealed by metagenomics and culture.</title>
        <authorList>
            <person name="Gilroy R."/>
            <person name="Ravi A."/>
            <person name="Getino M."/>
            <person name="Pursley I."/>
            <person name="Horton D.L."/>
            <person name="Alikhan N.F."/>
            <person name="Baker D."/>
            <person name="Gharbi K."/>
            <person name="Hall N."/>
            <person name="Watson M."/>
            <person name="Adriaenssens E.M."/>
            <person name="Foster-Nyarko E."/>
            <person name="Jarju S."/>
            <person name="Secka A."/>
            <person name="Antonio M."/>
            <person name="Oren A."/>
            <person name="Chaudhuri R.R."/>
            <person name="La Ragione R."/>
            <person name="Hildebrand F."/>
            <person name="Pallen M.J."/>
        </authorList>
    </citation>
    <scope>NUCLEOTIDE SEQUENCE</scope>
    <source>
        <strain evidence="8">3924</strain>
    </source>
</reference>
<comment type="caution">
    <text evidence="8">The sequence shown here is derived from an EMBL/GenBank/DDBJ whole genome shotgun (WGS) entry which is preliminary data.</text>
</comment>
<dbReference type="InterPro" id="IPR020930">
    <property type="entry name" value="Ribosomal_uL5_bac-type"/>
</dbReference>
<dbReference type="Gene3D" id="2.40.240.10">
    <property type="entry name" value="Ribosomal Protein L25, Chain P"/>
    <property type="match status" value="1"/>
</dbReference>
<evidence type="ECO:0000256" key="3">
    <source>
        <dbReference type="ARBA" id="ARBA00022980"/>
    </source>
</evidence>
<dbReference type="InterPro" id="IPR011035">
    <property type="entry name" value="Ribosomal_bL25/Gln-tRNA_synth"/>
</dbReference>
<comment type="subunit">
    <text evidence="5">Part of the 50S ribosomal subunit; part of the 5S rRNA/L5/L18/L25 subcomplex. Contacts the 5S rRNA. Binds to the 5S rRNA independently of L5 and L18.</text>
</comment>
<comment type="similarity">
    <text evidence="5">Belongs to the bacterial ribosomal protein bL25 family. CTC subfamily.</text>
</comment>
<evidence type="ECO:0000313" key="9">
    <source>
        <dbReference type="Proteomes" id="UP000712007"/>
    </source>
</evidence>
<evidence type="ECO:0000256" key="1">
    <source>
        <dbReference type="ARBA" id="ARBA00022730"/>
    </source>
</evidence>
<evidence type="ECO:0000259" key="6">
    <source>
        <dbReference type="Pfam" id="PF01386"/>
    </source>
</evidence>
<dbReference type="InterPro" id="IPR020056">
    <property type="entry name" value="Rbsml_bL25/Gln-tRNA_synth_N"/>
</dbReference>
<feature type="domain" description="Large ribosomal subunit protein bL25 beta" evidence="7">
    <location>
        <begin position="99"/>
        <end position="178"/>
    </location>
</feature>
<dbReference type="InterPro" id="IPR001021">
    <property type="entry name" value="Ribosomal_bL25_long"/>
</dbReference>
<keyword evidence="2 5" id="KW-0694">RNA-binding</keyword>
<gene>
    <name evidence="5" type="primary">rplY</name>
    <name evidence="5" type="synonym">ctc</name>
    <name evidence="8" type="ORF">IAC51_08540</name>
</gene>
<protein>
    <recommendedName>
        <fullName evidence="5">Large ribosomal subunit protein bL25</fullName>
    </recommendedName>
    <alternativeName>
        <fullName evidence="5">General stress protein CTC</fullName>
    </alternativeName>
</protein>
<evidence type="ECO:0000313" key="8">
    <source>
        <dbReference type="EMBL" id="MBO8440678.1"/>
    </source>
</evidence>
<comment type="function">
    <text evidence="5">This is one of the proteins that binds to the 5S RNA in the ribosome where it forms part of the central protuberance.</text>
</comment>
<dbReference type="EMBL" id="JADIMV010000143">
    <property type="protein sequence ID" value="MBO8440678.1"/>
    <property type="molecule type" value="Genomic_DNA"/>
</dbReference>
<keyword evidence="3 5" id="KW-0689">Ribosomal protein</keyword>
<dbReference type="GO" id="GO:0008097">
    <property type="term" value="F:5S rRNA binding"/>
    <property type="evidence" value="ECO:0007669"/>
    <property type="project" value="InterPro"/>
</dbReference>
<evidence type="ECO:0000259" key="7">
    <source>
        <dbReference type="Pfam" id="PF14693"/>
    </source>
</evidence>
<dbReference type="NCBIfam" id="NF004132">
    <property type="entry name" value="PRK05618.2-2"/>
    <property type="match status" value="1"/>
</dbReference>
<sequence>MKTFELKGTLRTDLGKKASKAMRRAGSVPCELYGNGENIHFSCTQDALRKLIYTPEIYLVNLNIEGREEKAIIKELQFHPVSDKVIHIDFLAVTEDKPIVMDVPVRLEGLAVGVRAGGKLSLEMRKLRVKGLYNNVPEVLTINVENLDLGKTIQVKALQFDNLELLNAPNSVVCAVKLTRAARGAAAAAAAK</sequence>
<dbReference type="PANTHER" id="PTHR33284:SF1">
    <property type="entry name" value="RIBOSOMAL PROTEIN L25_GLN-TRNA SYNTHETASE, ANTI-CODON-BINDING DOMAIN-CONTAINING PROTEIN"/>
    <property type="match status" value="1"/>
</dbReference>
<dbReference type="GO" id="GO:0003735">
    <property type="term" value="F:structural constituent of ribosome"/>
    <property type="evidence" value="ECO:0007669"/>
    <property type="project" value="InterPro"/>
</dbReference>
<dbReference type="HAMAP" id="MF_01334">
    <property type="entry name" value="Ribosomal_bL25_CTC"/>
    <property type="match status" value="1"/>
</dbReference>
<dbReference type="Pfam" id="PF14693">
    <property type="entry name" value="Ribosomal_TL5_C"/>
    <property type="match status" value="1"/>
</dbReference>
<keyword evidence="1 5" id="KW-0699">rRNA-binding</keyword>
<dbReference type="Gene3D" id="2.170.120.20">
    <property type="entry name" value="Ribosomal protein L25, beta domain"/>
    <property type="match status" value="1"/>
</dbReference>